<organism evidence="7 8">
    <name type="scientific">Aphidius gifuensis</name>
    <name type="common">Parasitoid wasp</name>
    <dbReference type="NCBI Taxonomy" id="684658"/>
    <lineage>
        <taxon>Eukaryota</taxon>
        <taxon>Metazoa</taxon>
        <taxon>Ecdysozoa</taxon>
        <taxon>Arthropoda</taxon>
        <taxon>Hexapoda</taxon>
        <taxon>Insecta</taxon>
        <taxon>Pterygota</taxon>
        <taxon>Neoptera</taxon>
        <taxon>Endopterygota</taxon>
        <taxon>Hymenoptera</taxon>
        <taxon>Apocrita</taxon>
        <taxon>Ichneumonoidea</taxon>
        <taxon>Braconidae</taxon>
        <taxon>Aphidiinae</taxon>
        <taxon>Aphidius</taxon>
    </lineage>
</organism>
<evidence type="ECO:0000256" key="1">
    <source>
        <dbReference type="ARBA" id="ARBA00010800"/>
    </source>
</evidence>
<dbReference type="Proteomes" id="UP000639338">
    <property type="component" value="Unassembled WGS sequence"/>
</dbReference>
<comment type="similarity">
    <text evidence="1 6">Belongs to the eukaryotic/archaeal RNase P protein component 2 family.</text>
</comment>
<keyword evidence="3 6" id="KW-0819">tRNA processing</keyword>
<dbReference type="AlphaFoldDB" id="A0A835CLU5"/>
<protein>
    <recommendedName>
        <fullName evidence="5 6">Ribonuclease P/MRP protein subunit POP5</fullName>
    </recommendedName>
</protein>
<dbReference type="GO" id="GO:0005730">
    <property type="term" value="C:nucleolus"/>
    <property type="evidence" value="ECO:0007669"/>
    <property type="project" value="UniProtKB-SubCell"/>
</dbReference>
<evidence type="ECO:0000256" key="4">
    <source>
        <dbReference type="ARBA" id="ARBA00023242"/>
    </source>
</evidence>
<comment type="function">
    <text evidence="6">Component of ribonuclease P, a protein complex that generates mature tRNA molecules by cleaving their 5'-ends.</text>
</comment>
<dbReference type="SUPFAM" id="SSF160350">
    <property type="entry name" value="Rnp2-like"/>
    <property type="match status" value="1"/>
</dbReference>
<proteinExistence type="inferred from homology"/>
<dbReference type="PANTHER" id="PTHR48414:SF1">
    <property type="entry name" value="POP5 HOMOLOG, RIBONUCLEASE P_MRP SUBUNIT"/>
    <property type="match status" value="1"/>
</dbReference>
<dbReference type="Gene3D" id="3.30.70.3250">
    <property type="entry name" value="Ribonuclease P, Pop5 subunit"/>
    <property type="match status" value="1"/>
</dbReference>
<keyword evidence="8" id="KW-1185">Reference proteome</keyword>
<sequence>MVRYKNRYITIEIKPRTNEKKPLVLKASALYDAVQKKVKEMFGDFGIAAIRSGFNAKYCNNYTKIAMIRCRHGPHEFVLSSIPKINDVGERNVTINILHVGATMKHCFTYIKKYQEKKLELIWSDLKNDNEKKQMIDIMMTMTPSMKELT</sequence>
<dbReference type="GO" id="GO:0030677">
    <property type="term" value="C:ribonuclease P complex"/>
    <property type="evidence" value="ECO:0007669"/>
    <property type="project" value="InterPro"/>
</dbReference>
<dbReference type="InterPro" id="IPR002759">
    <property type="entry name" value="Pop5/Rpp14/Rnp2-like"/>
</dbReference>
<dbReference type="GO" id="GO:0033204">
    <property type="term" value="F:ribonuclease P RNA binding"/>
    <property type="evidence" value="ECO:0007669"/>
    <property type="project" value="InterPro"/>
</dbReference>
<evidence type="ECO:0000313" key="8">
    <source>
        <dbReference type="Proteomes" id="UP000639338"/>
    </source>
</evidence>
<evidence type="ECO:0000256" key="2">
    <source>
        <dbReference type="ARBA" id="ARBA00022552"/>
    </source>
</evidence>
<dbReference type="Pfam" id="PF01900">
    <property type="entry name" value="RNase_P_Rpp14"/>
    <property type="match status" value="1"/>
</dbReference>
<keyword evidence="2" id="KW-0698">rRNA processing</keyword>
<evidence type="ECO:0000313" key="7">
    <source>
        <dbReference type="EMBL" id="KAF7989174.1"/>
    </source>
</evidence>
<dbReference type="GO" id="GO:0006364">
    <property type="term" value="P:rRNA processing"/>
    <property type="evidence" value="ECO:0007669"/>
    <property type="project" value="UniProtKB-KW"/>
</dbReference>
<name>A0A835CLU5_APHGI</name>
<accession>A0A835CLU5</accession>
<evidence type="ECO:0000256" key="6">
    <source>
        <dbReference type="PIRNR" id="PIRNR023803"/>
    </source>
</evidence>
<dbReference type="OrthoDB" id="277888at2759"/>
<reference evidence="7 8" key="1">
    <citation type="submission" date="2020-08" db="EMBL/GenBank/DDBJ databases">
        <title>Aphidius gifuensis genome sequencing and assembly.</title>
        <authorList>
            <person name="Du Z."/>
        </authorList>
    </citation>
    <scope>NUCLEOTIDE SEQUENCE [LARGE SCALE GENOMIC DNA]</scope>
    <source>
        <strain evidence="7">YNYX2018</strain>
        <tissue evidence="7">Adults</tissue>
    </source>
</reference>
<dbReference type="InterPro" id="IPR038085">
    <property type="entry name" value="Rnp2-like_sf"/>
</dbReference>
<dbReference type="EMBL" id="JACMRX010000005">
    <property type="protein sequence ID" value="KAF7989174.1"/>
    <property type="molecule type" value="Genomic_DNA"/>
</dbReference>
<gene>
    <name evidence="7" type="ORF">HCN44_007484</name>
</gene>
<comment type="subcellular location">
    <subcellularLocation>
        <location evidence="6">Nucleus</location>
        <location evidence="6">Nucleolus</location>
    </subcellularLocation>
</comment>
<evidence type="ECO:0000256" key="3">
    <source>
        <dbReference type="ARBA" id="ARBA00022694"/>
    </source>
</evidence>
<evidence type="ECO:0000256" key="5">
    <source>
        <dbReference type="ARBA" id="ARBA00044198"/>
    </source>
</evidence>
<dbReference type="InterPro" id="IPR016819">
    <property type="entry name" value="RNase_P/MRP_POP5"/>
</dbReference>
<dbReference type="PIRSF" id="PIRSF023803">
    <property type="entry name" value="Ribonuclease_P_prd"/>
    <property type="match status" value="1"/>
</dbReference>
<dbReference type="GO" id="GO:0001682">
    <property type="term" value="P:tRNA 5'-leader removal"/>
    <property type="evidence" value="ECO:0007669"/>
    <property type="project" value="InterPro"/>
</dbReference>
<dbReference type="PANTHER" id="PTHR48414">
    <property type="entry name" value="POP5 HOMOLOG, RIBONUCLEASE P_MRP SUBUNIT"/>
    <property type="match status" value="1"/>
</dbReference>
<keyword evidence="4 6" id="KW-0539">Nucleus</keyword>
<comment type="caution">
    <text evidence="7">The sequence shown here is derived from an EMBL/GenBank/DDBJ whole genome shotgun (WGS) entry which is preliminary data.</text>
</comment>